<reference evidence="3" key="2">
    <citation type="submission" date="2020-09" db="EMBL/GenBank/DDBJ databases">
        <authorList>
            <person name="Sun Q."/>
            <person name="Ohkuma M."/>
        </authorList>
    </citation>
    <scope>NUCLEOTIDE SEQUENCE</scope>
    <source>
        <strain evidence="3">JCM 3091</strain>
    </source>
</reference>
<gene>
    <name evidence="3" type="ORF">GCM10010124_09380</name>
</gene>
<proteinExistence type="predicted"/>
<feature type="region of interest" description="Disordered" evidence="1">
    <location>
        <begin position="1"/>
        <end position="20"/>
    </location>
</feature>
<keyword evidence="2" id="KW-1133">Transmembrane helix</keyword>
<accession>A0A8J3BH01</accession>
<name>A0A8J3BH01_9ACTN</name>
<protein>
    <recommendedName>
        <fullName evidence="5">F0F1-ATPase subunit Ca2+/Mg2+ transporter</fullName>
    </recommendedName>
</protein>
<comment type="caution">
    <text evidence="3">The sequence shown here is derived from an EMBL/GenBank/DDBJ whole genome shotgun (WGS) entry which is preliminary data.</text>
</comment>
<keyword evidence="2" id="KW-0812">Transmembrane</keyword>
<sequence>MAGDPTSEQDKDPGDVPAPESGQGWAVIGYLVAGMAVWGFAGWLVDRWLDSGGIATGIGLVLGAFGGVFIVVRRMTQ</sequence>
<feature type="transmembrane region" description="Helical" evidence="2">
    <location>
        <begin position="51"/>
        <end position="72"/>
    </location>
</feature>
<dbReference type="EMBL" id="BMQC01000002">
    <property type="protein sequence ID" value="GGK18916.1"/>
    <property type="molecule type" value="Genomic_DNA"/>
</dbReference>
<organism evidence="3 4">
    <name type="scientific">Pilimelia terevasa</name>
    <dbReference type="NCBI Taxonomy" id="53372"/>
    <lineage>
        <taxon>Bacteria</taxon>
        <taxon>Bacillati</taxon>
        <taxon>Actinomycetota</taxon>
        <taxon>Actinomycetes</taxon>
        <taxon>Micromonosporales</taxon>
        <taxon>Micromonosporaceae</taxon>
        <taxon>Pilimelia</taxon>
    </lineage>
</organism>
<reference evidence="3" key="1">
    <citation type="journal article" date="2014" name="Int. J. Syst. Evol. Microbiol.">
        <title>Complete genome sequence of Corynebacterium casei LMG S-19264T (=DSM 44701T), isolated from a smear-ripened cheese.</title>
        <authorList>
            <consortium name="US DOE Joint Genome Institute (JGI-PGF)"/>
            <person name="Walter F."/>
            <person name="Albersmeier A."/>
            <person name="Kalinowski J."/>
            <person name="Ruckert C."/>
        </authorList>
    </citation>
    <scope>NUCLEOTIDE SEQUENCE</scope>
    <source>
        <strain evidence="3">JCM 3091</strain>
    </source>
</reference>
<evidence type="ECO:0008006" key="5">
    <source>
        <dbReference type="Google" id="ProtNLM"/>
    </source>
</evidence>
<evidence type="ECO:0000313" key="4">
    <source>
        <dbReference type="Proteomes" id="UP000662200"/>
    </source>
</evidence>
<evidence type="ECO:0000256" key="1">
    <source>
        <dbReference type="SAM" id="MobiDB-lite"/>
    </source>
</evidence>
<dbReference type="AlphaFoldDB" id="A0A8J3BH01"/>
<keyword evidence="2" id="KW-0472">Membrane</keyword>
<dbReference type="Proteomes" id="UP000662200">
    <property type="component" value="Unassembled WGS sequence"/>
</dbReference>
<dbReference type="RefSeq" id="WP_189112914.1">
    <property type="nucleotide sequence ID" value="NZ_BMQC01000002.1"/>
</dbReference>
<evidence type="ECO:0000313" key="3">
    <source>
        <dbReference type="EMBL" id="GGK18916.1"/>
    </source>
</evidence>
<evidence type="ECO:0000256" key="2">
    <source>
        <dbReference type="SAM" id="Phobius"/>
    </source>
</evidence>
<keyword evidence="4" id="KW-1185">Reference proteome</keyword>
<feature type="transmembrane region" description="Helical" evidence="2">
    <location>
        <begin position="25"/>
        <end position="45"/>
    </location>
</feature>